<dbReference type="OMA" id="WIKNDCE"/>
<dbReference type="STRING" id="544712.C6H6M5"/>
<sequence length="412" mass="47008">MAILNFVYCLGPSISLLFSPKLTFSGPGSFNMSSTHKLPSSPREWRDLVVRNDLTDSTIHTADLSSASTIEEDQYLLFRVLWKVRPIQQFDWKRFNLDKWEGRANELLANYSSWKAYCDGLAVGTVFESTFALAHYFQLQATNTSDETLVSNVVITPIAYRTRSKTDIERQLHHMHLQTPTKSTGLLPDDSDSEELDDTESPPMSKSPSPEEIRNLMNRQTKDEQIVNTALVNFLSALTLHSGLPNHWTLHRKSFKACFTHASFEARTDGYLEDTKPDGKIRALIEKSNLHAGSSSSGSMDSKSPRSRWMFESSWTVSLRKLLPVDTHVAKRDRRVHISQDRHEIYITIAEYKGDYIDYLEKDTSSDVYMTMHEFGPWDTSELKDMRNVAVILVAFVLRAVSDSEAEEHRSK</sequence>
<dbReference type="Proteomes" id="UP000002624">
    <property type="component" value="Unassembled WGS sequence"/>
</dbReference>
<dbReference type="AlphaFoldDB" id="C6H6M5"/>
<dbReference type="HOGENOM" id="CLU_046151_0_0_1"/>
<feature type="region of interest" description="Disordered" evidence="1">
    <location>
        <begin position="179"/>
        <end position="211"/>
    </location>
</feature>
<evidence type="ECO:0000313" key="2">
    <source>
        <dbReference type="EMBL" id="EER44046.1"/>
    </source>
</evidence>
<accession>C6H6M5</accession>
<dbReference type="EMBL" id="GG692420">
    <property type="protein sequence ID" value="EER44046.1"/>
    <property type="molecule type" value="Genomic_DNA"/>
</dbReference>
<gene>
    <name evidence="2" type="ORF">HCDG_02076</name>
</gene>
<evidence type="ECO:0000256" key="1">
    <source>
        <dbReference type="SAM" id="MobiDB-lite"/>
    </source>
</evidence>
<proteinExistence type="predicted"/>
<name>C6H6M5_AJECH</name>
<reference evidence="3" key="1">
    <citation type="submission" date="2009-05" db="EMBL/GenBank/DDBJ databases">
        <title>The genome sequence of Ajellomyces capsulatus strain H143.</title>
        <authorList>
            <person name="Champion M."/>
            <person name="Cuomo C.A."/>
            <person name="Ma L.-J."/>
            <person name="Henn M.R."/>
            <person name="Sil A."/>
            <person name="Goldman B."/>
            <person name="Young S.K."/>
            <person name="Kodira C.D."/>
            <person name="Zeng Q."/>
            <person name="Koehrsen M."/>
            <person name="Alvarado L."/>
            <person name="Berlin A.M."/>
            <person name="Borenstein D."/>
            <person name="Chen Z."/>
            <person name="Engels R."/>
            <person name="Freedman E."/>
            <person name="Gellesch M."/>
            <person name="Goldberg J."/>
            <person name="Griggs A."/>
            <person name="Gujja S."/>
            <person name="Heiman D.I."/>
            <person name="Hepburn T.A."/>
            <person name="Howarth C."/>
            <person name="Jen D."/>
            <person name="Larson L."/>
            <person name="Lewis B."/>
            <person name="Mehta T."/>
            <person name="Park D."/>
            <person name="Pearson M."/>
            <person name="Roberts A."/>
            <person name="Saif S."/>
            <person name="Shea T.D."/>
            <person name="Shenoy N."/>
            <person name="Sisk P."/>
            <person name="Stolte C."/>
            <person name="Sykes S."/>
            <person name="Walk T."/>
            <person name="White J."/>
            <person name="Yandava C."/>
            <person name="Klein B."/>
            <person name="McEwen J.G."/>
            <person name="Puccia R."/>
            <person name="Goldman G.H."/>
            <person name="Felipe M.S."/>
            <person name="Nino-Vega G."/>
            <person name="San-Blas G."/>
            <person name="Taylor J.W."/>
            <person name="Mendoza L."/>
            <person name="Galagan J.E."/>
            <person name="Nusbaum C."/>
            <person name="Birren B.W."/>
        </authorList>
    </citation>
    <scope>NUCLEOTIDE SEQUENCE [LARGE SCALE GENOMIC DNA]</scope>
    <source>
        <strain evidence="3">H143</strain>
    </source>
</reference>
<feature type="compositionally biased region" description="Acidic residues" evidence="1">
    <location>
        <begin position="189"/>
        <end position="200"/>
    </location>
</feature>
<protein>
    <submittedName>
        <fullName evidence="2">Uncharacterized protein</fullName>
    </submittedName>
</protein>
<dbReference type="VEuPathDB" id="FungiDB:HCDG_02076"/>
<evidence type="ECO:0000313" key="3">
    <source>
        <dbReference type="Proteomes" id="UP000002624"/>
    </source>
</evidence>
<organism evidence="2 3">
    <name type="scientific">Ajellomyces capsulatus (strain H143)</name>
    <name type="common">Darling's disease fungus</name>
    <name type="synonym">Histoplasma capsulatum</name>
    <dbReference type="NCBI Taxonomy" id="544712"/>
    <lineage>
        <taxon>Eukaryota</taxon>
        <taxon>Fungi</taxon>
        <taxon>Dikarya</taxon>
        <taxon>Ascomycota</taxon>
        <taxon>Pezizomycotina</taxon>
        <taxon>Eurotiomycetes</taxon>
        <taxon>Eurotiomycetidae</taxon>
        <taxon>Onygenales</taxon>
        <taxon>Ajellomycetaceae</taxon>
        <taxon>Histoplasma</taxon>
    </lineage>
</organism>